<dbReference type="InterPro" id="IPR000961">
    <property type="entry name" value="AGC-kinase_C"/>
</dbReference>
<evidence type="ECO:0000256" key="3">
    <source>
        <dbReference type="ARBA" id="ARBA00009903"/>
    </source>
</evidence>
<evidence type="ECO:0000313" key="20">
    <source>
        <dbReference type="Proteomes" id="UP000748531"/>
    </source>
</evidence>
<dbReference type="GO" id="GO:0005737">
    <property type="term" value="C:cytoplasm"/>
    <property type="evidence" value="ECO:0007669"/>
    <property type="project" value="UniProtKB-SubCell"/>
</dbReference>
<dbReference type="FunFam" id="1.20.1480.20:FF:000001">
    <property type="entry name" value="microtubule-associated serine/threonine-protein kinase 4 isoform X1"/>
    <property type="match status" value="1"/>
</dbReference>
<feature type="region of interest" description="Disordered" evidence="15">
    <location>
        <begin position="2036"/>
        <end position="2065"/>
    </location>
</feature>
<accession>A0A8J4TLF2</accession>
<dbReference type="InterPro" id="IPR000719">
    <property type="entry name" value="Prot_kinase_dom"/>
</dbReference>
<dbReference type="Gene3D" id="3.30.200.20">
    <property type="entry name" value="Phosphorylase Kinase, domain 1"/>
    <property type="match status" value="1"/>
</dbReference>
<dbReference type="InterPro" id="IPR023142">
    <property type="entry name" value="MAST_pre-PK_dom_sf"/>
</dbReference>
<keyword evidence="6" id="KW-0723">Serine/threonine-protein kinase</keyword>
<evidence type="ECO:0000259" key="18">
    <source>
        <dbReference type="PROSITE" id="PS51285"/>
    </source>
</evidence>
<dbReference type="InterPro" id="IPR050236">
    <property type="entry name" value="Ser_Thr_kinase_AGC"/>
</dbReference>
<comment type="cofactor">
    <cofactor evidence="1">
        <name>Mg(2+)</name>
        <dbReference type="ChEBI" id="CHEBI:18420"/>
    </cofactor>
</comment>
<dbReference type="Gene3D" id="1.10.510.10">
    <property type="entry name" value="Transferase(Phosphotransferase) domain 1"/>
    <property type="match status" value="1"/>
</dbReference>
<feature type="region of interest" description="Disordered" evidence="15">
    <location>
        <begin position="325"/>
        <end position="379"/>
    </location>
</feature>
<dbReference type="GO" id="GO:0000287">
    <property type="term" value="F:magnesium ion binding"/>
    <property type="evidence" value="ECO:0007669"/>
    <property type="project" value="InterPro"/>
</dbReference>
<dbReference type="GO" id="GO:0004674">
    <property type="term" value="F:protein serine/threonine kinase activity"/>
    <property type="evidence" value="ECO:0007669"/>
    <property type="project" value="UniProtKB-KW"/>
</dbReference>
<comment type="subcellular location">
    <subcellularLocation>
        <location evidence="2">Cytoplasm</location>
    </subcellularLocation>
</comment>
<feature type="compositionally biased region" description="Polar residues" evidence="15">
    <location>
        <begin position="2196"/>
        <end position="2239"/>
    </location>
</feature>
<feature type="compositionally biased region" description="Low complexity" evidence="15">
    <location>
        <begin position="551"/>
        <end position="562"/>
    </location>
</feature>
<dbReference type="Pfam" id="PF00069">
    <property type="entry name" value="Pkinase"/>
    <property type="match status" value="1"/>
</dbReference>
<dbReference type="InterPro" id="IPR015022">
    <property type="entry name" value="MAST_pre-PK_dom"/>
</dbReference>
<dbReference type="InterPro" id="IPR008271">
    <property type="entry name" value="Ser/Thr_kinase_AS"/>
</dbReference>
<keyword evidence="20" id="KW-1185">Reference proteome</keyword>
<evidence type="ECO:0000259" key="16">
    <source>
        <dbReference type="PROSITE" id="PS50011"/>
    </source>
</evidence>
<feature type="compositionally biased region" description="Polar residues" evidence="15">
    <location>
        <begin position="700"/>
        <end position="712"/>
    </location>
</feature>
<feature type="compositionally biased region" description="Polar residues" evidence="15">
    <location>
        <begin position="2036"/>
        <end position="2064"/>
    </location>
</feature>
<evidence type="ECO:0000256" key="8">
    <source>
        <dbReference type="ARBA" id="ARBA00022679"/>
    </source>
</evidence>
<dbReference type="SUPFAM" id="SSF56112">
    <property type="entry name" value="Protein kinase-like (PK-like)"/>
    <property type="match status" value="1"/>
</dbReference>
<keyword evidence="8" id="KW-0808">Transferase</keyword>
<keyword evidence="5" id="KW-0963">Cytoplasm</keyword>
<feature type="compositionally biased region" description="Low complexity" evidence="15">
    <location>
        <begin position="1566"/>
        <end position="1575"/>
    </location>
</feature>
<feature type="compositionally biased region" description="Polar residues" evidence="15">
    <location>
        <begin position="1475"/>
        <end position="1511"/>
    </location>
</feature>
<dbReference type="InterPro" id="IPR036034">
    <property type="entry name" value="PDZ_sf"/>
</dbReference>
<feature type="region of interest" description="Disordered" evidence="15">
    <location>
        <begin position="181"/>
        <end position="201"/>
    </location>
</feature>
<evidence type="ECO:0000256" key="12">
    <source>
        <dbReference type="ARBA" id="ARBA00022842"/>
    </source>
</evidence>
<feature type="region of interest" description="Disordered" evidence="15">
    <location>
        <begin position="882"/>
        <end position="905"/>
    </location>
</feature>
<dbReference type="PROSITE" id="PS51285">
    <property type="entry name" value="AGC_KINASE_CTER"/>
    <property type="match status" value="1"/>
</dbReference>
<evidence type="ECO:0000256" key="6">
    <source>
        <dbReference type="ARBA" id="ARBA00022527"/>
    </source>
</evidence>
<evidence type="ECO:0000256" key="10">
    <source>
        <dbReference type="ARBA" id="ARBA00022777"/>
    </source>
</evidence>
<dbReference type="SMART" id="SM00228">
    <property type="entry name" value="PDZ"/>
    <property type="match status" value="1"/>
</dbReference>
<feature type="region of interest" description="Disordered" evidence="15">
    <location>
        <begin position="1114"/>
        <end position="1141"/>
    </location>
</feature>
<dbReference type="Proteomes" id="UP000748531">
    <property type="component" value="Unassembled WGS sequence"/>
</dbReference>
<dbReference type="GO" id="GO:0035556">
    <property type="term" value="P:intracellular signal transduction"/>
    <property type="evidence" value="ECO:0007669"/>
    <property type="project" value="TreeGrafter"/>
</dbReference>
<feature type="compositionally biased region" description="Polar residues" evidence="15">
    <location>
        <begin position="1903"/>
        <end position="1916"/>
    </location>
</feature>
<sequence length="2681" mass="288920">MNRKFIRPQLTKAKSLEGGSEIKKVPPLYHDTQTMVLSSLGCLPAEHPSVCAVMSTDSNSAESIRAANELAGLQERTRLRLCVRSQSLHLTPGLTSTYRRTLAQRRSTYISSSPTDSLTSMCLSNRNTPSPPSLAGNHKRNGPLSLMSHECLQNSENSDWLSHVKKAPRSAADLQAFGPFTRRSPINTSSESRYVRSGDRSPVPAEVMLRRQAKTSRVHAKTLDGTEFKQPLNSSFQSYPMGKSKLVAASSKIDTKGASPDLDVVVHRAASLGAGDIRGTRPHGRSASLSVSESCAPCEARFPVSSSPGPRATFAPFAIPSYGLRGQSPSSFRDPSPKIGYGQRSQTQAEDKHNVNTNSSLTAVTQPRTSHTTDATESSGANTVLNRTMKFRQQLTYNSQASPSASYHPSFFGNHPIMSNLMRMKRHSVGLSAPDLISLWRESNIPTSSTPGSVAGSFTQDVAVDSSPFGGGSYSPAMTNDPSETPYTFAPSECNEGNANMSQSASFALHETLHVTTSLAPTFSSTVASSSFRSKPPMRFPLSGRNARLLTSLGSDSGSNSSCMADHSASSPTHSPGLDSPLSTAAAAIATSSANATIYFSTPQFHSDLTKTQPELCSSQPDVQPLAKSDCSFIGPTAPVQQTSLAGNSAGSGMIRQAALAGPTTRQARDSSSTEKRHGGLRLRLDNKLLSEHRRWSLASLPSSGYGTNTPESGSNISRSRCSSKENVFVANNGTCAQTTNTASLTTCLSVIQSSPSPAISVVCTNITAPSCKSTLGVSPIVGIANSSSASVKSPGKSSFSVHGARLPPTSSGQTGEQSTVVIFRRSPTDITLAPESGGAGGTSWSPIHRTPSPLCLNYEPTFPGVRSPASQSISSAGMQRSQFERPGSSGIGPLSPSGTMGAMRTRSRSLSPLRCSGSGEQEILLLNDVYRERFPKASAQMQERLQRLIEELEHEDTVSWSAVARFVHCQVVQHARDCLQKALSRLVTCRYFYEMTENLEKLVSETRAREPDSVSVVIRLIRRLLLIIARPARLLECLEFDPREFYQMLEVAEDQVRRQATSYQSSVIESTPMRRDEIVSADVPLYIISKLGLNQAAPSDSFKVGSSHLSGLSWQGEHSSEPDSPPDVSARPSAPYRPPSEADFEQIKLISNGAYGAVYLVRHRTTRQRFAMKKIRKQHLQLRNQVEQVFAERDIMSFADNPFVVSLCCTFETKKCLCMVMEYVEGGDCANLLKQVGGPLPLDLARLYFAETVLALEYLHNYGIVHRDLKPDNLLITHEGHIKLTDFGLSRIGLMNLATNLYEKNLDLDKDCKMFRDKQVFGTPEYIAPEVILRQGYGKPVDWWSMGIILYEFLVGCVPFYGDSIEDLFAQIVTGPIEWPEEEEWRVPDEAVEIISMLLERDPLMRLGTTGGATQVKEALFFAGPPAVDWNNLLRQKAAFVPQLQHDEDTSYFDPRTERYHHDLESDEDISFLPGSTSHSGRSSPLPLSSTDTRASSTNAVVFDQGTSPSVRRPAASRLGREKQQQAEGRRRCHSLSDTAGLVAHARTMQPRSQSKRNNSAVNNLSGASRGRSLSFSRSLVNSNVSRTAALDLKDIELTTATLTAESVASRNALHMLQNLTLETGVDNELPNQDKAIEHQTTVGSEKLHVQTNKHESAVQPILGLEANAESEDNDVDDDEEETDPSTVFHSFTSYSPRFSVVLEQAQMNEALAASNQSEGLKAGCSNVGSRVSSHGLKDGNSPLVLDRGRDLHSGRVCSSLTHLHALQHRECDTENLSSSWLTRQRSEQATTTLGTIGACVHATAQSITPIKAASLPNQQTLSTSVAQESPKLTESQKQSGSNSSLELSQHGSFAYQSSSSSDHLDATGLWVKESARCVEDPTKSSPTTEVFSMSGQPVSSAVFSEQPSGSLNADSSSSSSLSLTTLTPRLVPSVTVSSTVSHPSVIDPNSPGHQTTWSEHIYPPMLGGLPTHDGFRPPANPITAETESCFLADNLANPPACSSSYLQALSDQRQSGVPQPPSVILTTNVVGRMSNQPIPQSSSNMTVETPLQSAAPSSSSDGRPTGFVLIHRGKAGYGFTIRAIRVYFGSSNRYTLHHLVHSVDRDGAAAVAGLTEGDLITAVNGIPIPGMLHTQVVKLILQSGPELRLLTTPIQHSFIRSDGPWRPAGKLVPRTRPLSSKHPDRVPERGISSLDKSPSRSLASSVNPPKTVAQSDSSRLISDTPSVRIPGSSSSKATPPLRRSTRRLTIRETRHRHLGSGPGTQNATDLETAVSDQTGPLPSRPPPPTLDHLGPMVRSFNASDPMRIGPIQPAPNLVNLTSKNICQNYNLTMAQRFGLPVNPLPTNVSTCSSHGSTSHLPTHRRSIEKPLLRQLNERQHRAMLAAQASPPITPPSTCPVYSQTPTVQPFSCPVPPHASMHRPDVASYSPFPHLGVASSPNNCGSIVYPPGSTLVTPSGFHVGGDSSTGFSPSPSSPMSDWNNLGSFANPAMHNLMASSATRPQMVCSLPASAHVSSYGPIAASHSLPLFGFSPTAHSQSHTSSHTIQNPLVAHLRHSDPPRCFTTTGQAPTYWNSSATGAPGTVAASNNTIVEVTPAQLDSYSSADMNLSTQASALVSSGQVRLRRRSHLFAVQHVASPDSPTGEGEADRMDTAQHSAATNPQQLPNIAHNSRRTEQE</sequence>
<dbReference type="OrthoDB" id="10070999at2759"/>
<dbReference type="Gene3D" id="2.30.42.10">
    <property type="match status" value="1"/>
</dbReference>
<feature type="compositionally biased region" description="Basic and acidic residues" evidence="15">
    <location>
        <begin position="667"/>
        <end position="681"/>
    </location>
</feature>
<dbReference type="EMBL" id="LUCH01000689">
    <property type="protein sequence ID" value="KAF5404532.1"/>
    <property type="molecule type" value="Genomic_DNA"/>
</dbReference>
<dbReference type="FunFam" id="2.30.42.10:FF:000008">
    <property type="entry name" value="microtubule-associated serine/threonine-protein kinase 4 isoform X2"/>
    <property type="match status" value="1"/>
</dbReference>
<organism evidence="19 20">
    <name type="scientific">Paragonimus heterotremus</name>
    <dbReference type="NCBI Taxonomy" id="100268"/>
    <lineage>
        <taxon>Eukaryota</taxon>
        <taxon>Metazoa</taxon>
        <taxon>Spiralia</taxon>
        <taxon>Lophotrochozoa</taxon>
        <taxon>Platyhelminthes</taxon>
        <taxon>Trematoda</taxon>
        <taxon>Digenea</taxon>
        <taxon>Plagiorchiida</taxon>
        <taxon>Troglotremata</taxon>
        <taxon>Troglotrematidae</taxon>
        <taxon>Paragonimus</taxon>
    </lineage>
</organism>
<dbReference type="PANTHER" id="PTHR24356">
    <property type="entry name" value="SERINE/THREONINE-PROTEIN KINASE"/>
    <property type="match status" value="1"/>
</dbReference>
<feature type="region of interest" description="Disordered" evidence="15">
    <location>
        <begin position="551"/>
        <end position="579"/>
    </location>
</feature>
<dbReference type="InterPro" id="IPR037711">
    <property type="entry name" value="MAST"/>
</dbReference>
<dbReference type="FunFam" id="3.30.200.20:FF:000012">
    <property type="entry name" value="microtubule-associated serine/threonine-protein kinase 2 isoform X1"/>
    <property type="match status" value="1"/>
</dbReference>
<evidence type="ECO:0000259" key="17">
    <source>
        <dbReference type="PROSITE" id="PS50106"/>
    </source>
</evidence>
<dbReference type="PROSITE" id="PS50011">
    <property type="entry name" value="PROTEIN_KINASE_DOM"/>
    <property type="match status" value="1"/>
</dbReference>
<dbReference type="CDD" id="cd05609">
    <property type="entry name" value="STKc_MAST"/>
    <property type="match status" value="1"/>
</dbReference>
<dbReference type="SMART" id="SM00220">
    <property type="entry name" value="S_TKc"/>
    <property type="match status" value="1"/>
</dbReference>
<dbReference type="InterPro" id="IPR041489">
    <property type="entry name" value="PDZ_6"/>
</dbReference>
<proteinExistence type="inferred from homology"/>
<feature type="compositionally biased region" description="Acidic residues" evidence="15">
    <location>
        <begin position="1670"/>
        <end position="1685"/>
    </location>
</feature>
<dbReference type="PROSITE" id="PS00108">
    <property type="entry name" value="PROTEIN_KINASE_ST"/>
    <property type="match status" value="1"/>
</dbReference>
<feature type="domain" description="PDZ" evidence="17">
    <location>
        <begin position="2069"/>
        <end position="2157"/>
    </location>
</feature>
<feature type="region of interest" description="Disordered" evidence="15">
    <location>
        <begin position="660"/>
        <end position="681"/>
    </location>
</feature>
<dbReference type="InterPro" id="IPR011009">
    <property type="entry name" value="Kinase-like_dom_sf"/>
</dbReference>
<dbReference type="PROSITE" id="PS50106">
    <property type="entry name" value="PDZ"/>
    <property type="match status" value="1"/>
</dbReference>
<evidence type="ECO:0000256" key="5">
    <source>
        <dbReference type="ARBA" id="ARBA00022490"/>
    </source>
</evidence>
<dbReference type="InterPro" id="IPR001478">
    <property type="entry name" value="PDZ"/>
</dbReference>
<dbReference type="Pfam" id="PF08926">
    <property type="entry name" value="DUF1908"/>
    <property type="match status" value="1"/>
</dbReference>
<evidence type="ECO:0000313" key="19">
    <source>
        <dbReference type="EMBL" id="KAF5404532.1"/>
    </source>
</evidence>
<gene>
    <name evidence="19" type="ORF">PHET_01714</name>
</gene>
<dbReference type="FunFam" id="1.10.510.10:FF:000012">
    <property type="entry name" value="microtubule-associated serine/threonine-protein kinase 2 isoform X1"/>
    <property type="match status" value="1"/>
</dbReference>
<evidence type="ECO:0000256" key="9">
    <source>
        <dbReference type="ARBA" id="ARBA00022741"/>
    </source>
</evidence>
<comment type="catalytic activity">
    <reaction evidence="13">
        <text>L-threonyl-[protein] + ATP = O-phospho-L-threonyl-[protein] + ADP + H(+)</text>
        <dbReference type="Rhea" id="RHEA:46608"/>
        <dbReference type="Rhea" id="RHEA-COMP:11060"/>
        <dbReference type="Rhea" id="RHEA-COMP:11605"/>
        <dbReference type="ChEBI" id="CHEBI:15378"/>
        <dbReference type="ChEBI" id="CHEBI:30013"/>
        <dbReference type="ChEBI" id="CHEBI:30616"/>
        <dbReference type="ChEBI" id="CHEBI:61977"/>
        <dbReference type="ChEBI" id="CHEBI:456216"/>
        <dbReference type="EC" id="2.7.11.1"/>
    </reaction>
</comment>
<dbReference type="SUPFAM" id="SSF140482">
    <property type="entry name" value="MAST3 pre-PK domain-like"/>
    <property type="match status" value="1"/>
</dbReference>
<feature type="region of interest" description="Disordered" evidence="15">
    <location>
        <begin position="2167"/>
        <end position="2271"/>
    </location>
</feature>
<dbReference type="SUPFAM" id="SSF50156">
    <property type="entry name" value="PDZ domain-like"/>
    <property type="match status" value="1"/>
</dbReference>
<comment type="caution">
    <text evidence="19">The sequence shown here is derived from an EMBL/GenBank/DDBJ whole genome shotgun (WGS) entry which is preliminary data.</text>
</comment>
<feature type="compositionally biased region" description="Polar residues" evidence="15">
    <location>
        <begin position="2657"/>
        <end position="2673"/>
    </location>
</feature>
<dbReference type="Gene3D" id="1.20.1480.20">
    <property type="entry name" value="MAST3 pre-PK domain-like"/>
    <property type="match status" value="1"/>
</dbReference>
<feature type="compositionally biased region" description="Basic and acidic residues" evidence="15">
    <location>
        <begin position="1520"/>
        <end position="1531"/>
    </location>
</feature>
<feature type="region of interest" description="Disordered" evidence="15">
    <location>
        <begin position="1823"/>
        <end position="1850"/>
    </location>
</feature>
<feature type="region of interest" description="Disordered" evidence="15">
    <location>
        <begin position="2638"/>
        <end position="2681"/>
    </location>
</feature>
<evidence type="ECO:0000256" key="11">
    <source>
        <dbReference type="ARBA" id="ARBA00022840"/>
    </source>
</evidence>
<evidence type="ECO:0000256" key="14">
    <source>
        <dbReference type="ARBA" id="ARBA00048679"/>
    </source>
</evidence>
<evidence type="ECO:0000256" key="1">
    <source>
        <dbReference type="ARBA" id="ARBA00001946"/>
    </source>
</evidence>
<feature type="compositionally biased region" description="Polar residues" evidence="15">
    <location>
        <begin position="355"/>
        <end position="379"/>
    </location>
</feature>
<reference evidence="19" key="1">
    <citation type="submission" date="2019-05" db="EMBL/GenBank/DDBJ databases">
        <title>Annotation for the trematode Paragonimus heterotremus.</title>
        <authorList>
            <person name="Choi Y.-J."/>
        </authorList>
    </citation>
    <scope>NUCLEOTIDE SEQUENCE</scope>
    <source>
        <strain evidence="19">LC</strain>
    </source>
</reference>
<dbReference type="EC" id="2.7.11.1" evidence="4"/>
<feature type="compositionally biased region" description="Polar residues" evidence="15">
    <location>
        <begin position="1551"/>
        <end position="1565"/>
    </location>
</feature>
<evidence type="ECO:0000256" key="2">
    <source>
        <dbReference type="ARBA" id="ARBA00004496"/>
    </source>
</evidence>
<evidence type="ECO:0000256" key="7">
    <source>
        <dbReference type="ARBA" id="ARBA00022553"/>
    </source>
</evidence>
<feature type="domain" description="AGC-kinase C-terminal" evidence="18">
    <location>
        <begin position="1427"/>
        <end position="1488"/>
    </location>
</feature>
<dbReference type="GO" id="GO:0005524">
    <property type="term" value="F:ATP binding"/>
    <property type="evidence" value="ECO:0007669"/>
    <property type="project" value="UniProtKB-KW"/>
</dbReference>
<comment type="catalytic activity">
    <reaction evidence="14">
        <text>L-seryl-[protein] + ATP = O-phospho-L-seryl-[protein] + ADP + H(+)</text>
        <dbReference type="Rhea" id="RHEA:17989"/>
        <dbReference type="Rhea" id="RHEA-COMP:9863"/>
        <dbReference type="Rhea" id="RHEA-COMP:11604"/>
        <dbReference type="ChEBI" id="CHEBI:15378"/>
        <dbReference type="ChEBI" id="CHEBI:29999"/>
        <dbReference type="ChEBI" id="CHEBI:30616"/>
        <dbReference type="ChEBI" id="CHEBI:83421"/>
        <dbReference type="ChEBI" id="CHEBI:456216"/>
        <dbReference type="EC" id="2.7.11.1"/>
    </reaction>
</comment>
<feature type="compositionally biased region" description="Low complexity" evidence="15">
    <location>
        <begin position="887"/>
        <end position="899"/>
    </location>
</feature>
<feature type="region of interest" description="Disordered" evidence="15">
    <location>
        <begin position="1903"/>
        <end position="1923"/>
    </location>
</feature>
<dbReference type="PANTHER" id="PTHR24356:SF414">
    <property type="entry name" value="NON-SPECIFIC SERINE_THREONINE PROTEIN KINASE"/>
    <property type="match status" value="1"/>
</dbReference>
<feature type="region of interest" description="Disordered" evidence="15">
    <location>
        <begin position="1666"/>
        <end position="1691"/>
    </location>
</feature>
<feature type="domain" description="Protein kinase" evidence="16">
    <location>
        <begin position="1145"/>
        <end position="1423"/>
    </location>
</feature>
<feature type="compositionally biased region" description="Basic residues" evidence="15">
    <location>
        <begin position="2245"/>
        <end position="2260"/>
    </location>
</feature>
<evidence type="ECO:0000256" key="4">
    <source>
        <dbReference type="ARBA" id="ARBA00012513"/>
    </source>
</evidence>
<feature type="region of interest" description="Disordered" evidence="15">
    <location>
        <begin position="700"/>
        <end position="719"/>
    </location>
</feature>
<comment type="similarity">
    <text evidence="3">Belongs to the protein kinase superfamily. AGC Ser/Thr protein kinase family.</text>
</comment>
<keyword evidence="11" id="KW-0067">ATP-binding</keyword>
<dbReference type="Pfam" id="PF17820">
    <property type="entry name" value="PDZ_6"/>
    <property type="match status" value="1"/>
</dbReference>
<keyword evidence="9" id="KW-0547">Nucleotide-binding</keyword>
<keyword evidence="7" id="KW-0597">Phosphoprotein</keyword>
<evidence type="ECO:0000256" key="13">
    <source>
        <dbReference type="ARBA" id="ARBA00047899"/>
    </source>
</evidence>
<protein>
    <recommendedName>
        <fullName evidence="4">non-specific serine/threonine protein kinase</fullName>
        <ecNumber evidence="4">2.7.11.1</ecNumber>
    </recommendedName>
</protein>
<feature type="region of interest" description="Disordered" evidence="15">
    <location>
        <begin position="1464"/>
        <end position="1575"/>
    </location>
</feature>
<keyword evidence="10 19" id="KW-0418">Kinase</keyword>
<name>A0A8J4TLF2_9TREM</name>
<evidence type="ECO:0000256" key="15">
    <source>
        <dbReference type="SAM" id="MobiDB-lite"/>
    </source>
</evidence>
<keyword evidence="12" id="KW-0460">Magnesium</keyword>